<keyword evidence="4" id="KW-1185">Reference proteome</keyword>
<dbReference type="EMBL" id="CP071793">
    <property type="protein sequence ID" value="QTD53251.1"/>
    <property type="molecule type" value="Genomic_DNA"/>
</dbReference>
<organism evidence="3 4">
    <name type="scientific">Sulfidibacter corallicola</name>
    <dbReference type="NCBI Taxonomy" id="2818388"/>
    <lineage>
        <taxon>Bacteria</taxon>
        <taxon>Pseudomonadati</taxon>
        <taxon>Acidobacteriota</taxon>
        <taxon>Holophagae</taxon>
        <taxon>Acanthopleuribacterales</taxon>
        <taxon>Acanthopleuribacteraceae</taxon>
        <taxon>Sulfidibacter</taxon>
    </lineage>
</organism>
<dbReference type="Proteomes" id="UP000663929">
    <property type="component" value="Chromosome"/>
</dbReference>
<dbReference type="CDD" id="cd13401">
    <property type="entry name" value="Slt70-like"/>
    <property type="match status" value="1"/>
</dbReference>
<dbReference type="InterPro" id="IPR008258">
    <property type="entry name" value="Transglycosylase_SLT_dom_1"/>
</dbReference>
<dbReference type="PANTHER" id="PTHR37423">
    <property type="entry name" value="SOLUBLE LYTIC MUREIN TRANSGLYCOSYLASE-RELATED"/>
    <property type="match status" value="1"/>
</dbReference>
<protein>
    <submittedName>
        <fullName evidence="3">Transglycosylase SLT domain-containing protein</fullName>
    </submittedName>
</protein>
<dbReference type="SUPFAM" id="SSF53955">
    <property type="entry name" value="Lysozyme-like"/>
    <property type="match status" value="1"/>
</dbReference>
<evidence type="ECO:0000259" key="2">
    <source>
        <dbReference type="Pfam" id="PF01464"/>
    </source>
</evidence>
<dbReference type="Pfam" id="PF01464">
    <property type="entry name" value="SLT"/>
    <property type="match status" value="1"/>
</dbReference>
<dbReference type="Pfam" id="PF13174">
    <property type="entry name" value="TPR_6"/>
    <property type="match status" value="1"/>
</dbReference>
<evidence type="ECO:0000313" key="4">
    <source>
        <dbReference type="Proteomes" id="UP000663929"/>
    </source>
</evidence>
<reference evidence="3" key="1">
    <citation type="submission" date="2021-03" db="EMBL/GenBank/DDBJ databases">
        <title>Acanthopleuribacteraceae sp. M133.</title>
        <authorList>
            <person name="Wang G."/>
        </authorList>
    </citation>
    <scope>NUCLEOTIDE SEQUENCE</scope>
    <source>
        <strain evidence="3">M133</strain>
    </source>
</reference>
<name>A0A8A4TVS2_SULCO</name>
<dbReference type="PANTHER" id="PTHR37423:SF2">
    <property type="entry name" value="MEMBRANE-BOUND LYTIC MUREIN TRANSGLYCOSYLASE C"/>
    <property type="match status" value="1"/>
</dbReference>
<dbReference type="InterPro" id="IPR023346">
    <property type="entry name" value="Lysozyme-like_dom_sf"/>
</dbReference>
<dbReference type="RefSeq" id="WP_237383352.1">
    <property type="nucleotide sequence ID" value="NZ_CP071793.1"/>
</dbReference>
<dbReference type="Gene3D" id="1.25.40.10">
    <property type="entry name" value="Tetratricopeptide repeat domain"/>
    <property type="match status" value="2"/>
</dbReference>
<proteinExistence type="inferred from homology"/>
<feature type="domain" description="Transglycosylase SLT" evidence="2">
    <location>
        <begin position="585"/>
        <end position="695"/>
    </location>
</feature>
<dbReference type="AlphaFoldDB" id="A0A8A4TVS2"/>
<dbReference type="Gene3D" id="1.10.530.10">
    <property type="match status" value="1"/>
</dbReference>
<accession>A0A8A4TVS2</accession>
<dbReference type="InterPro" id="IPR011990">
    <property type="entry name" value="TPR-like_helical_dom_sf"/>
</dbReference>
<gene>
    <name evidence="3" type="ORF">J3U87_12415</name>
</gene>
<dbReference type="KEGG" id="scor:J3U87_12415"/>
<evidence type="ECO:0000313" key="3">
    <source>
        <dbReference type="EMBL" id="QTD53251.1"/>
    </source>
</evidence>
<dbReference type="SUPFAM" id="SSF48452">
    <property type="entry name" value="TPR-like"/>
    <property type="match status" value="1"/>
</dbReference>
<evidence type="ECO:0000256" key="1">
    <source>
        <dbReference type="ARBA" id="ARBA00007734"/>
    </source>
</evidence>
<dbReference type="InterPro" id="IPR019734">
    <property type="entry name" value="TPR_rpt"/>
</dbReference>
<sequence length="743" mass="86900">MALTPSAREGLWQYHAQRFEQYREARDFPRALRELGHLSSLNEKRYAEELWLLRLAELAERHGYLETAWRAYHDAPVEPNLKVMDELRCLQKMGRHAAVLDLAASGAKLSRADRWDLKAAQAEAFLALGREGDAERIYQDLTARKTPMRYRLDAYYQLASLYYRLEDHRRARRFAEALQGNWPGSDEALYAVTLQEQAEDEAFLKRTSVWKRFAWVCYRNRAYQRSDHYFQKIADHADSLKERDRARYFLALTHTKREKPAVAAKVFQTALPELKTEFYKGLATFQYARTLLMNGQDREVVELVQSTSGKMKRDRWLRESMRLEILALRRLGDWSEFRTLAKRMKAVGANASLFDFYHRNGVIWSMQRHDPGRALYYLNKYRRPRMKLQQRQEANLWEGMIRWEEGDSDKAIQLWLEVANADPNHYFGLVARELLASNRHLYTDYFRQWARFEKEEKPSRELLQRLYYLAPDRNHRKRVASSLIEHLPALENRFTIDALSEAHPARRWAAVGQFAWAAKSLEAKHTSRETFHFLKASWHGLAGNAYRSISHGEILAKHYPRWVPHELLPQSIQQLVYPIAFGDIIESQASRQDVDPYLLLAIIREESRFNQFAKSGASARGLMQFIPSTAQSIAGELEDLQHFSLAHLYEPETAIALGARYVNNLMSNFEGKSLFTVAAYNAGEGAVNRWRTFSGETNPVHFVWDVTYEETKNYCQKVLRAYHHYKRVYENESAIQVPELTAR</sequence>
<comment type="similarity">
    <text evidence="1">Belongs to the transglycosylase Slt family.</text>
</comment>